<evidence type="ECO:0000256" key="1">
    <source>
        <dbReference type="ARBA" id="ARBA00038310"/>
    </source>
</evidence>
<dbReference type="SUPFAM" id="SSF51556">
    <property type="entry name" value="Metallo-dependent hydrolases"/>
    <property type="match status" value="1"/>
</dbReference>
<feature type="domain" description="Amidohydrolase-related" evidence="2">
    <location>
        <begin position="5"/>
        <end position="282"/>
    </location>
</feature>
<dbReference type="Proteomes" id="UP000586722">
    <property type="component" value="Unassembled WGS sequence"/>
</dbReference>
<dbReference type="AlphaFoldDB" id="A0A7X5J8K3"/>
<protein>
    <submittedName>
        <fullName evidence="3">Amidohydrolase family protein</fullName>
    </submittedName>
</protein>
<dbReference type="InterPro" id="IPR032466">
    <property type="entry name" value="Metal_Hydrolase"/>
</dbReference>
<dbReference type="InterPro" id="IPR052350">
    <property type="entry name" value="Metallo-dep_Lactonases"/>
</dbReference>
<organism evidence="3 4">
    <name type="scientific">Pannonibacter tanglangensis</name>
    <dbReference type="NCBI Taxonomy" id="2750084"/>
    <lineage>
        <taxon>Bacteria</taxon>
        <taxon>Pseudomonadati</taxon>
        <taxon>Pseudomonadota</taxon>
        <taxon>Alphaproteobacteria</taxon>
        <taxon>Hyphomicrobiales</taxon>
        <taxon>Stappiaceae</taxon>
        <taxon>Pannonibacter</taxon>
    </lineage>
</organism>
<dbReference type="Gene3D" id="3.20.20.140">
    <property type="entry name" value="Metal-dependent hydrolases"/>
    <property type="match status" value="1"/>
</dbReference>
<name>A0A7X5J8K3_9HYPH</name>
<dbReference type="InterPro" id="IPR006680">
    <property type="entry name" value="Amidohydro-rel"/>
</dbReference>
<accession>A0A7X5J8K3</accession>
<comment type="similarity">
    <text evidence="1">Belongs to the metallo-dependent hydrolases superfamily.</text>
</comment>
<evidence type="ECO:0000313" key="3">
    <source>
        <dbReference type="EMBL" id="NBN77566.1"/>
    </source>
</evidence>
<comment type="caution">
    <text evidence="3">The sequence shown here is derived from an EMBL/GenBank/DDBJ whole genome shotgun (WGS) entry which is preliminary data.</text>
</comment>
<evidence type="ECO:0000259" key="2">
    <source>
        <dbReference type="Pfam" id="PF04909"/>
    </source>
</evidence>
<keyword evidence="4" id="KW-1185">Reference proteome</keyword>
<evidence type="ECO:0000313" key="4">
    <source>
        <dbReference type="Proteomes" id="UP000586722"/>
    </source>
</evidence>
<dbReference type="PANTHER" id="PTHR43569:SF2">
    <property type="entry name" value="AMIDOHYDROLASE-RELATED DOMAIN-CONTAINING PROTEIN"/>
    <property type="match status" value="1"/>
</dbReference>
<sequence length="288" mass="31404">MMERIDAHCHFWQPARGDYGWLDSGGPQLDPLRREFLPPDLAVLNGMRRVIVVQAAPSEAETHFLLGLAQTAPQIAGVVGWVDLGEPEAAGRLAALARNPRFRGVRPMLQDLADPDWIDTAPAPDAIRALQSLGLGLDALVRTQHLPALSRFVARYPDLPVVIDHAAKPDLSEGLGNAWLDRMRGLARDSRSHCKLSGLLTELDPTRLASPARAIEALRPVLDRLLDWFGPARLMWGSDWPVVTLAAGHDVWEAVTEALLADLSPRDRAAILGGTALRFYGLEAGQDA</sequence>
<dbReference type="Pfam" id="PF04909">
    <property type="entry name" value="Amidohydro_2"/>
    <property type="match status" value="1"/>
</dbReference>
<dbReference type="PANTHER" id="PTHR43569">
    <property type="entry name" value="AMIDOHYDROLASE"/>
    <property type="match status" value="1"/>
</dbReference>
<dbReference type="EMBL" id="JAABLQ010000001">
    <property type="protein sequence ID" value="NBN77566.1"/>
    <property type="molecule type" value="Genomic_DNA"/>
</dbReference>
<reference evidence="4" key="1">
    <citation type="submission" date="2020-01" db="EMBL/GenBank/DDBJ databases">
        <authorList>
            <person name="Fang Y."/>
            <person name="Sun R."/>
            <person name="Nie L."/>
            <person name="He J."/>
            <person name="Hao L."/>
            <person name="Wang L."/>
            <person name="Su S."/>
            <person name="Lv E."/>
            <person name="Zhang Z."/>
            <person name="Xie R."/>
            <person name="Liu H."/>
        </authorList>
    </citation>
    <scope>NUCLEOTIDE SEQUENCE [LARGE SCALE GENOMIC DNA]</scope>
    <source>
        <strain evidence="4">XCT-53</strain>
    </source>
</reference>
<dbReference type="GO" id="GO:0016787">
    <property type="term" value="F:hydrolase activity"/>
    <property type="evidence" value="ECO:0007669"/>
    <property type="project" value="InterPro"/>
</dbReference>
<gene>
    <name evidence="3" type="ORF">GWI72_04710</name>
</gene>
<proteinExistence type="inferred from homology"/>